<dbReference type="Proteomes" id="UP000254889">
    <property type="component" value="Chromosome"/>
</dbReference>
<dbReference type="Gene3D" id="3.40.50.720">
    <property type="entry name" value="NAD(P)-binding Rossmann-like Domain"/>
    <property type="match status" value="1"/>
</dbReference>
<dbReference type="Pfam" id="PF09130">
    <property type="entry name" value="DUF1932"/>
    <property type="match status" value="1"/>
</dbReference>
<name>A0A345ZY37_9HYPH</name>
<feature type="domain" description="Phosphogluconate dehydrogenase NAD-binding putative C-terminal" evidence="2">
    <location>
        <begin position="190"/>
        <end position="258"/>
    </location>
</feature>
<dbReference type="PANTHER" id="PTHR43580:SF2">
    <property type="entry name" value="CYTOKINE-LIKE NUCLEAR FACTOR N-PAC"/>
    <property type="match status" value="1"/>
</dbReference>
<dbReference type="AlphaFoldDB" id="A0A345ZY37"/>
<feature type="domain" description="6-phosphogluconate dehydrogenase NADP-binding" evidence="1">
    <location>
        <begin position="5"/>
        <end position="141"/>
    </location>
</feature>
<dbReference type="EMBL" id="CP031417">
    <property type="protein sequence ID" value="AXK81834.1"/>
    <property type="molecule type" value="Genomic_DNA"/>
</dbReference>
<sequence length="279" mass="29024">MSLTIAIVAPGAMGAGVGQRLAENKVTVLTSLAGRSEASAARAQKAGMVGVGDAQLAEADFLLSIVPPGEAVALARRLAPVLRASNRKTVYVDCNAVSPPTAQEIADVIATTGCMFVDAGIIGPPPQPGSANTKFYVSGPAAYDFARLNERGLIVRVLDGPLTAASAMKMSYAGITKGFTALGAAMMLAATRGGSAAALKAELEESQGALFNWLSRQVPGMYPKAYRWVAELDEIAGFVGQDHPEHAMFAAAARFYEEMAKDVDGENSETAALDKFIGR</sequence>
<evidence type="ECO:0000313" key="3">
    <source>
        <dbReference type="EMBL" id="AXK81834.1"/>
    </source>
</evidence>
<dbReference type="PANTHER" id="PTHR43580">
    <property type="entry name" value="OXIDOREDUCTASE GLYR1-RELATED"/>
    <property type="match status" value="1"/>
</dbReference>
<dbReference type="GO" id="GO:0050661">
    <property type="term" value="F:NADP binding"/>
    <property type="evidence" value="ECO:0007669"/>
    <property type="project" value="InterPro"/>
</dbReference>
<gene>
    <name evidence="3" type="ORF">DW352_15670</name>
</gene>
<accession>A0A345ZY37</accession>
<dbReference type="SUPFAM" id="SSF48179">
    <property type="entry name" value="6-phosphogluconate dehydrogenase C-terminal domain-like"/>
    <property type="match status" value="1"/>
</dbReference>
<dbReference type="InterPro" id="IPR008927">
    <property type="entry name" value="6-PGluconate_DH-like_C_sf"/>
</dbReference>
<dbReference type="InterPro" id="IPR051265">
    <property type="entry name" value="HIBADH-related_NP60_sf"/>
</dbReference>
<evidence type="ECO:0000313" key="4">
    <source>
        <dbReference type="Proteomes" id="UP000254889"/>
    </source>
</evidence>
<reference evidence="3 4" key="1">
    <citation type="submission" date="2018-07" db="EMBL/GenBank/DDBJ databases">
        <authorList>
            <person name="Quirk P.G."/>
            <person name="Krulwich T.A."/>
        </authorList>
    </citation>
    <scope>NUCLEOTIDE SEQUENCE [LARGE SCALE GENOMIC DNA]</scope>
    <source>
        <strain evidence="3 4">CC-BB4</strain>
    </source>
</reference>
<dbReference type="InterPro" id="IPR015814">
    <property type="entry name" value="Pgluconate_DH_NAD-bd_C"/>
</dbReference>
<dbReference type="OrthoDB" id="1271986at2"/>
<dbReference type="KEGG" id="ptaw:DW352_15670"/>
<organism evidence="3 4">
    <name type="scientific">Pseudolabrys taiwanensis</name>
    <dbReference type="NCBI Taxonomy" id="331696"/>
    <lineage>
        <taxon>Bacteria</taxon>
        <taxon>Pseudomonadati</taxon>
        <taxon>Pseudomonadota</taxon>
        <taxon>Alphaproteobacteria</taxon>
        <taxon>Hyphomicrobiales</taxon>
        <taxon>Xanthobacteraceae</taxon>
        <taxon>Pseudolabrys</taxon>
    </lineage>
</organism>
<protein>
    <submittedName>
        <fullName evidence="3">NAD(P)-dependent oxidoreductase</fullName>
    </submittedName>
</protein>
<dbReference type="SUPFAM" id="SSF51735">
    <property type="entry name" value="NAD(P)-binding Rossmann-fold domains"/>
    <property type="match status" value="1"/>
</dbReference>
<dbReference type="InterPro" id="IPR036291">
    <property type="entry name" value="NAD(P)-bd_dom_sf"/>
</dbReference>
<dbReference type="Pfam" id="PF03446">
    <property type="entry name" value="NAD_binding_2"/>
    <property type="match status" value="1"/>
</dbReference>
<evidence type="ECO:0000259" key="1">
    <source>
        <dbReference type="Pfam" id="PF03446"/>
    </source>
</evidence>
<dbReference type="RefSeq" id="WP_115692213.1">
    <property type="nucleotide sequence ID" value="NZ_CP031417.1"/>
</dbReference>
<evidence type="ECO:0000259" key="2">
    <source>
        <dbReference type="Pfam" id="PF09130"/>
    </source>
</evidence>
<dbReference type="InterPro" id="IPR013328">
    <property type="entry name" value="6PGD_dom2"/>
</dbReference>
<dbReference type="InterPro" id="IPR006115">
    <property type="entry name" value="6PGDH_NADP-bd"/>
</dbReference>
<proteinExistence type="predicted"/>
<keyword evidence="4" id="KW-1185">Reference proteome</keyword>
<dbReference type="Gene3D" id="1.10.1040.10">
    <property type="entry name" value="N-(1-d-carboxylethyl)-l-norvaline Dehydrogenase, domain 2"/>
    <property type="match status" value="1"/>
</dbReference>